<dbReference type="InterPro" id="IPR045865">
    <property type="entry name" value="ACT-like_dom_sf"/>
</dbReference>
<dbReference type="SUPFAM" id="SSF55021">
    <property type="entry name" value="ACT-like"/>
    <property type="match status" value="1"/>
</dbReference>
<organism evidence="1 2">
    <name type="scientific">candidate division KSB3 bacterium</name>
    <dbReference type="NCBI Taxonomy" id="2044937"/>
    <lineage>
        <taxon>Bacteria</taxon>
        <taxon>candidate division KSB3</taxon>
    </lineage>
</organism>
<accession>A0A2G6E645</accession>
<evidence type="ECO:0000313" key="2">
    <source>
        <dbReference type="Proteomes" id="UP000229740"/>
    </source>
</evidence>
<name>A0A2G6E645_9BACT</name>
<dbReference type="Proteomes" id="UP000229740">
    <property type="component" value="Unassembled WGS sequence"/>
</dbReference>
<evidence type="ECO:0000313" key="1">
    <source>
        <dbReference type="EMBL" id="PID57550.1"/>
    </source>
</evidence>
<gene>
    <name evidence="1" type="ORF">CSB45_06900</name>
</gene>
<reference evidence="1 2" key="1">
    <citation type="submission" date="2017-10" db="EMBL/GenBank/DDBJ databases">
        <title>Novel microbial diversity and functional potential in the marine mammal oral microbiome.</title>
        <authorList>
            <person name="Dudek N.K."/>
            <person name="Sun C.L."/>
            <person name="Burstein D."/>
            <person name="Kantor R.S."/>
            <person name="Aliaga Goltsman D.S."/>
            <person name="Bik E.M."/>
            <person name="Thomas B.C."/>
            <person name="Banfield J.F."/>
            <person name="Relman D.A."/>
        </authorList>
    </citation>
    <scope>NUCLEOTIDE SEQUENCE [LARGE SCALE GENOMIC DNA]</scope>
    <source>
        <strain evidence="1">DOLZORAL124_49_17</strain>
    </source>
</reference>
<dbReference type="Gene3D" id="3.30.70.1150">
    <property type="entry name" value="ACT-like. Chain A, domain 2"/>
    <property type="match status" value="1"/>
</dbReference>
<comment type="caution">
    <text evidence="1">The sequence shown here is derived from an EMBL/GenBank/DDBJ whole genome shotgun (WGS) entry which is preliminary data.</text>
</comment>
<sequence length="88" mass="10119">MHLDKHFICGVHITDRFQHAVQVQEALTKYGRFIRTRLGLHDTGSNFNSSNGLLLIEFVDNEPKFAEFLEQMGTIEGLEVQKMVFDHA</sequence>
<protein>
    <recommendedName>
        <fullName evidence="3">DUF4911 domain-containing protein</fullName>
    </recommendedName>
</protein>
<dbReference type="EMBL" id="PDPS01000026">
    <property type="protein sequence ID" value="PID57550.1"/>
    <property type="molecule type" value="Genomic_DNA"/>
</dbReference>
<dbReference type="InterPro" id="IPR027271">
    <property type="entry name" value="Acetolactate_synth/TF_NikR_C"/>
</dbReference>
<proteinExistence type="predicted"/>
<evidence type="ECO:0008006" key="3">
    <source>
        <dbReference type="Google" id="ProtNLM"/>
    </source>
</evidence>
<dbReference type="AlphaFoldDB" id="A0A2G6E645"/>